<protein>
    <submittedName>
        <fullName evidence="1">Uncharacterized protein</fullName>
    </submittedName>
</protein>
<dbReference type="EMBL" id="RXHI01000028">
    <property type="protein sequence ID" value="RUA21976.1"/>
    <property type="molecule type" value="Genomic_DNA"/>
</dbReference>
<proteinExistence type="predicted"/>
<evidence type="ECO:0000313" key="1">
    <source>
        <dbReference type="EMBL" id="RUA21976.1"/>
    </source>
</evidence>
<organism evidence="1">
    <name type="scientific">Billgrantia gudaonensis</name>
    <dbReference type="NCBI Taxonomy" id="376427"/>
    <lineage>
        <taxon>Bacteria</taxon>
        <taxon>Pseudomonadati</taxon>
        <taxon>Pseudomonadota</taxon>
        <taxon>Gammaproteobacteria</taxon>
        <taxon>Oceanospirillales</taxon>
        <taxon>Halomonadaceae</taxon>
        <taxon>Billgrantia</taxon>
    </lineage>
</organism>
<sequence>MLDENGKVDLEFRVTSTHVDEIVNVSDISASLASASFIYPVTLCLIDEGAIETFLVEVEGGTLVQTAIR</sequence>
<dbReference type="AlphaFoldDB" id="A0A3S0QRA2"/>
<reference evidence="1" key="1">
    <citation type="submission" date="2018-12" db="EMBL/GenBank/DDBJ databases">
        <authorList>
            <person name="Jadhav K."/>
            <person name="Kushwaha B."/>
            <person name="Jadhav I."/>
        </authorList>
    </citation>
    <scope>NUCLEOTIDE SEQUENCE [LARGE SCALE GENOMIC DNA]</scope>
    <source>
        <strain evidence="1">SBS 10</strain>
    </source>
</reference>
<gene>
    <name evidence="1" type="ORF">DSL92_08670</name>
</gene>
<comment type="caution">
    <text evidence="1">The sequence shown here is derived from an EMBL/GenBank/DDBJ whole genome shotgun (WGS) entry which is preliminary data.</text>
</comment>
<accession>A0A3S0QRA2</accession>
<name>A0A3S0QRA2_9GAMM</name>